<proteinExistence type="predicted"/>
<accession>A0ABW3K2I0</accession>
<name>A0ABW3K2I0_9BACT</name>
<dbReference type="RefSeq" id="WP_377577244.1">
    <property type="nucleotide sequence ID" value="NZ_JBHTKA010000001.1"/>
</dbReference>
<gene>
    <name evidence="2" type="ORF">ACFQ21_07810</name>
</gene>
<organism evidence="2 3">
    <name type="scientific">Ohtaekwangia kribbensis</name>
    <dbReference type="NCBI Taxonomy" id="688913"/>
    <lineage>
        <taxon>Bacteria</taxon>
        <taxon>Pseudomonadati</taxon>
        <taxon>Bacteroidota</taxon>
        <taxon>Cytophagia</taxon>
        <taxon>Cytophagales</taxon>
        <taxon>Fulvivirgaceae</taxon>
        <taxon>Ohtaekwangia</taxon>
    </lineage>
</organism>
<dbReference type="Proteomes" id="UP001597112">
    <property type="component" value="Unassembled WGS sequence"/>
</dbReference>
<feature type="domain" description="Carboxymuconolactone decarboxylase-like" evidence="1">
    <location>
        <begin position="19"/>
        <end position="94"/>
    </location>
</feature>
<dbReference type="Pfam" id="PF02627">
    <property type="entry name" value="CMD"/>
    <property type="match status" value="1"/>
</dbReference>
<evidence type="ECO:0000259" key="1">
    <source>
        <dbReference type="Pfam" id="PF02627"/>
    </source>
</evidence>
<dbReference type="EMBL" id="JBHTKA010000001">
    <property type="protein sequence ID" value="MFD0999207.1"/>
    <property type="molecule type" value="Genomic_DNA"/>
</dbReference>
<dbReference type="Gene3D" id="1.20.1290.10">
    <property type="entry name" value="AhpD-like"/>
    <property type="match status" value="1"/>
</dbReference>
<dbReference type="InterPro" id="IPR029032">
    <property type="entry name" value="AhpD-like"/>
</dbReference>
<evidence type="ECO:0000313" key="3">
    <source>
        <dbReference type="Proteomes" id="UP001597112"/>
    </source>
</evidence>
<comment type="caution">
    <text evidence="2">The sequence shown here is derived from an EMBL/GenBank/DDBJ whole genome shotgun (WGS) entry which is preliminary data.</text>
</comment>
<sequence>MTERITLQTAPKGFADGLLKSEMYLKKSPLDHKLLELVKYRVSQINGCAYCLDMHHKEATAMGETEQRLHSVAAWRDCPYYSEKERAALAFAEALTHISQRDIDDELYASLTKVFSTEEIADLTLGIAQINSWNRLNRAFQTIPGGYKVGQYSL</sequence>
<dbReference type="PANTHER" id="PTHR34846">
    <property type="entry name" value="4-CARBOXYMUCONOLACTONE DECARBOXYLASE FAMILY PROTEIN (AFU_ORTHOLOGUE AFUA_6G11590)"/>
    <property type="match status" value="1"/>
</dbReference>
<dbReference type="NCBIfam" id="TIGR00778">
    <property type="entry name" value="ahpD_dom"/>
    <property type="match status" value="1"/>
</dbReference>
<evidence type="ECO:0000313" key="2">
    <source>
        <dbReference type="EMBL" id="MFD0999207.1"/>
    </source>
</evidence>
<protein>
    <submittedName>
        <fullName evidence="2">Carboxymuconolactone decarboxylase family protein</fullName>
    </submittedName>
</protein>
<keyword evidence="3" id="KW-1185">Reference proteome</keyword>
<reference evidence="3" key="1">
    <citation type="journal article" date="2019" name="Int. J. Syst. Evol. Microbiol.">
        <title>The Global Catalogue of Microorganisms (GCM) 10K type strain sequencing project: providing services to taxonomists for standard genome sequencing and annotation.</title>
        <authorList>
            <consortium name="The Broad Institute Genomics Platform"/>
            <consortium name="The Broad Institute Genome Sequencing Center for Infectious Disease"/>
            <person name="Wu L."/>
            <person name="Ma J."/>
        </authorList>
    </citation>
    <scope>NUCLEOTIDE SEQUENCE [LARGE SCALE GENOMIC DNA]</scope>
    <source>
        <strain evidence="3">CCUG 58938</strain>
    </source>
</reference>
<dbReference type="InterPro" id="IPR004675">
    <property type="entry name" value="AhpD_core"/>
</dbReference>
<dbReference type="PANTHER" id="PTHR34846:SF10">
    <property type="entry name" value="CYTOPLASMIC PROTEIN"/>
    <property type="match status" value="1"/>
</dbReference>
<dbReference type="InterPro" id="IPR003779">
    <property type="entry name" value="CMD-like"/>
</dbReference>
<dbReference type="SUPFAM" id="SSF69118">
    <property type="entry name" value="AhpD-like"/>
    <property type="match status" value="1"/>
</dbReference>